<feature type="non-terminal residue" evidence="1">
    <location>
        <position position="176"/>
    </location>
</feature>
<dbReference type="SUPFAM" id="SSF52540">
    <property type="entry name" value="P-loop containing nucleoside triphosphate hydrolases"/>
    <property type="match status" value="1"/>
</dbReference>
<gene>
    <name evidence="1" type="ORF">METZ01_LOCUS330136</name>
</gene>
<dbReference type="AlphaFoldDB" id="A0A382PYW6"/>
<sequence length="176" mass="19877">MAKNNLFFYSTGDKLKYPIAVISGVSRSGKTLLGNLIATCPEAEYADEPWTGMALTIAANSGKIEKEFVSSMLSAYFFELFNDLVLLRNVNFRRKDQSSIWTKKTPEEIDMRLNNINTRSDVINFSKNNRSTLVVTLAECSPFVNIISSATNQAQMIHVVRDGFEVAWDVSEKNWF</sequence>
<proteinExistence type="predicted"/>
<accession>A0A382PYW6</accession>
<name>A0A382PYW6_9ZZZZ</name>
<dbReference type="Gene3D" id="3.40.50.300">
    <property type="entry name" value="P-loop containing nucleotide triphosphate hydrolases"/>
    <property type="match status" value="1"/>
</dbReference>
<evidence type="ECO:0008006" key="2">
    <source>
        <dbReference type="Google" id="ProtNLM"/>
    </source>
</evidence>
<dbReference type="InterPro" id="IPR027417">
    <property type="entry name" value="P-loop_NTPase"/>
</dbReference>
<organism evidence="1">
    <name type="scientific">marine metagenome</name>
    <dbReference type="NCBI Taxonomy" id="408172"/>
    <lineage>
        <taxon>unclassified sequences</taxon>
        <taxon>metagenomes</taxon>
        <taxon>ecological metagenomes</taxon>
    </lineage>
</organism>
<reference evidence="1" key="1">
    <citation type="submission" date="2018-05" db="EMBL/GenBank/DDBJ databases">
        <authorList>
            <person name="Lanie J.A."/>
            <person name="Ng W.-L."/>
            <person name="Kazmierczak K.M."/>
            <person name="Andrzejewski T.M."/>
            <person name="Davidsen T.M."/>
            <person name="Wayne K.J."/>
            <person name="Tettelin H."/>
            <person name="Glass J.I."/>
            <person name="Rusch D."/>
            <person name="Podicherti R."/>
            <person name="Tsui H.-C.T."/>
            <person name="Winkler M.E."/>
        </authorList>
    </citation>
    <scope>NUCLEOTIDE SEQUENCE</scope>
</reference>
<dbReference type="EMBL" id="UINC01110040">
    <property type="protein sequence ID" value="SVC77282.1"/>
    <property type="molecule type" value="Genomic_DNA"/>
</dbReference>
<protein>
    <recommendedName>
        <fullName evidence="2">Sulfotransferase domain-containing protein</fullName>
    </recommendedName>
</protein>
<evidence type="ECO:0000313" key="1">
    <source>
        <dbReference type="EMBL" id="SVC77282.1"/>
    </source>
</evidence>